<accession>A0A914C892</accession>
<dbReference type="Gene3D" id="1.20.1050.10">
    <property type="match status" value="1"/>
</dbReference>
<evidence type="ECO:0000259" key="1">
    <source>
        <dbReference type="PROSITE" id="PS50404"/>
    </source>
</evidence>
<sequence>MDLFLPNFKFYESDHETIGEVIKRIFKVAEIPYKHIRLPASEIENTTIRQYLPLGRLPALEFDGVIIVGVPTICRSLAARLGYNGRTSLEDAQVDMIGDLVFEAWEHLRHWLRETLPSEKVRENPQTLEIYAKNYFSSGIGPFLEDKLSWSSKFVVADRATWADFLLQHFLKRVVEVGSENFFHDYPNLLNYYKKYSLLSNPEIVENGVLEEEDRIIYPE</sequence>
<dbReference type="InterPro" id="IPR010987">
    <property type="entry name" value="Glutathione-S-Trfase_C-like"/>
</dbReference>
<dbReference type="GO" id="GO:0006749">
    <property type="term" value="P:glutathione metabolic process"/>
    <property type="evidence" value="ECO:0007669"/>
    <property type="project" value="TreeGrafter"/>
</dbReference>
<dbReference type="WBParaSite" id="ACRNAN_Path_560.g2112.t1">
    <property type="protein sequence ID" value="ACRNAN_Path_560.g2112.t1"/>
    <property type="gene ID" value="ACRNAN_Path_560.g2112"/>
</dbReference>
<protein>
    <submittedName>
        <fullName evidence="4">Glutathione S-transferase</fullName>
    </submittedName>
</protein>
<dbReference type="GO" id="GO:0004364">
    <property type="term" value="F:glutathione transferase activity"/>
    <property type="evidence" value="ECO:0007669"/>
    <property type="project" value="TreeGrafter"/>
</dbReference>
<evidence type="ECO:0000313" key="3">
    <source>
        <dbReference type="Proteomes" id="UP000887540"/>
    </source>
</evidence>
<organism evidence="3 4">
    <name type="scientific">Acrobeloides nanus</name>
    <dbReference type="NCBI Taxonomy" id="290746"/>
    <lineage>
        <taxon>Eukaryota</taxon>
        <taxon>Metazoa</taxon>
        <taxon>Ecdysozoa</taxon>
        <taxon>Nematoda</taxon>
        <taxon>Chromadorea</taxon>
        <taxon>Rhabditida</taxon>
        <taxon>Tylenchina</taxon>
        <taxon>Cephalobomorpha</taxon>
        <taxon>Cephaloboidea</taxon>
        <taxon>Cephalobidae</taxon>
        <taxon>Acrobeloides</taxon>
    </lineage>
</organism>
<dbReference type="InterPro" id="IPR036282">
    <property type="entry name" value="Glutathione-S-Trfase_C_sf"/>
</dbReference>
<dbReference type="InterPro" id="IPR004046">
    <property type="entry name" value="GST_C"/>
</dbReference>
<evidence type="ECO:0000313" key="4">
    <source>
        <dbReference type="WBParaSite" id="ACRNAN_Path_560.g2112.t1"/>
    </source>
</evidence>
<dbReference type="InterPro" id="IPR004045">
    <property type="entry name" value="Glutathione_S-Trfase_N"/>
</dbReference>
<feature type="domain" description="GST N-terminal" evidence="1">
    <location>
        <begin position="6"/>
        <end position="85"/>
    </location>
</feature>
<dbReference type="Gene3D" id="3.40.30.10">
    <property type="entry name" value="Glutaredoxin"/>
    <property type="match status" value="1"/>
</dbReference>
<dbReference type="Pfam" id="PF14497">
    <property type="entry name" value="GST_C_3"/>
    <property type="match status" value="1"/>
</dbReference>
<dbReference type="PANTHER" id="PTHR11571:SF150">
    <property type="entry name" value="GLUTATHIONE S-TRANSFERASE"/>
    <property type="match status" value="1"/>
</dbReference>
<reference evidence="4" key="1">
    <citation type="submission" date="2022-11" db="UniProtKB">
        <authorList>
            <consortium name="WormBaseParasite"/>
        </authorList>
    </citation>
    <scope>IDENTIFICATION</scope>
</reference>
<dbReference type="PROSITE" id="PS50404">
    <property type="entry name" value="GST_NTER"/>
    <property type="match status" value="1"/>
</dbReference>
<dbReference type="SUPFAM" id="SSF52833">
    <property type="entry name" value="Thioredoxin-like"/>
    <property type="match status" value="1"/>
</dbReference>
<feature type="domain" description="GST C-terminal" evidence="2">
    <location>
        <begin position="87"/>
        <end position="220"/>
    </location>
</feature>
<proteinExistence type="predicted"/>
<dbReference type="PROSITE" id="PS50405">
    <property type="entry name" value="GST_CTER"/>
    <property type="match status" value="1"/>
</dbReference>
<dbReference type="SUPFAM" id="SSF47616">
    <property type="entry name" value="GST C-terminal domain-like"/>
    <property type="match status" value="1"/>
</dbReference>
<keyword evidence="3" id="KW-1185">Reference proteome</keyword>
<dbReference type="InterPro" id="IPR050213">
    <property type="entry name" value="GST_superfamily"/>
</dbReference>
<evidence type="ECO:0000259" key="2">
    <source>
        <dbReference type="PROSITE" id="PS50405"/>
    </source>
</evidence>
<dbReference type="PANTHER" id="PTHR11571">
    <property type="entry name" value="GLUTATHIONE S-TRANSFERASE"/>
    <property type="match status" value="1"/>
</dbReference>
<dbReference type="AlphaFoldDB" id="A0A914C892"/>
<dbReference type="Proteomes" id="UP000887540">
    <property type="component" value="Unplaced"/>
</dbReference>
<dbReference type="InterPro" id="IPR036249">
    <property type="entry name" value="Thioredoxin-like_sf"/>
</dbReference>
<name>A0A914C892_9BILA</name>